<dbReference type="PANTHER" id="PTHR21137:SF35">
    <property type="entry name" value="ODORANT RECEPTOR 19A-RELATED"/>
    <property type="match status" value="1"/>
</dbReference>
<keyword evidence="2" id="KW-1003">Cell membrane</keyword>
<dbReference type="GO" id="GO:0004984">
    <property type="term" value="F:olfactory receptor activity"/>
    <property type="evidence" value="ECO:0007669"/>
    <property type="project" value="InterPro"/>
</dbReference>
<evidence type="ECO:0000256" key="7">
    <source>
        <dbReference type="ARBA" id="ARBA00023136"/>
    </source>
</evidence>
<evidence type="ECO:0000256" key="10">
    <source>
        <dbReference type="RuleBase" id="RU351113"/>
    </source>
</evidence>
<keyword evidence="9 10" id="KW-0807">Transducer</keyword>
<reference evidence="11" key="1">
    <citation type="submission" date="2019-12" db="EMBL/GenBank/DDBJ databases">
        <authorList>
            <person name="Cui X."/>
        </authorList>
    </citation>
    <scope>NUCLEOTIDE SEQUENCE</scope>
</reference>
<accession>A0A7G9J0X8</accession>
<name>A0A7G9J0X8_CALCS</name>
<evidence type="ECO:0000313" key="11">
    <source>
        <dbReference type="EMBL" id="QNM41380.1"/>
    </source>
</evidence>
<evidence type="ECO:0000256" key="2">
    <source>
        <dbReference type="ARBA" id="ARBA00022475"/>
    </source>
</evidence>
<evidence type="ECO:0000256" key="1">
    <source>
        <dbReference type="ARBA" id="ARBA00004651"/>
    </source>
</evidence>
<protein>
    <recommendedName>
        <fullName evidence="10">Odorant receptor</fullName>
    </recommendedName>
</protein>
<feature type="transmembrane region" description="Helical" evidence="10">
    <location>
        <begin position="133"/>
        <end position="151"/>
    </location>
</feature>
<comment type="subcellular location">
    <subcellularLocation>
        <location evidence="1 10">Cell membrane</location>
        <topology evidence="1 10">Multi-pass membrane protein</topology>
    </subcellularLocation>
</comment>
<dbReference type="EMBL" id="MN832706">
    <property type="protein sequence ID" value="QNM41380.1"/>
    <property type="molecule type" value="mRNA"/>
</dbReference>
<feature type="transmembrane region" description="Helical" evidence="10">
    <location>
        <begin position="333"/>
        <end position="360"/>
    </location>
</feature>
<keyword evidence="8 10" id="KW-0675">Receptor</keyword>
<feature type="transmembrane region" description="Helical" evidence="10">
    <location>
        <begin position="74"/>
        <end position="94"/>
    </location>
</feature>
<dbReference type="InterPro" id="IPR004117">
    <property type="entry name" value="7tm6_olfct_rcpt"/>
</dbReference>
<dbReference type="Pfam" id="PF02949">
    <property type="entry name" value="7tm_6"/>
    <property type="match status" value="1"/>
</dbReference>
<keyword evidence="5 10" id="KW-0552">Olfaction</keyword>
<feature type="transmembrane region" description="Helical" evidence="10">
    <location>
        <begin position="188"/>
        <end position="207"/>
    </location>
</feature>
<evidence type="ECO:0000256" key="8">
    <source>
        <dbReference type="ARBA" id="ARBA00023170"/>
    </source>
</evidence>
<evidence type="ECO:0000256" key="6">
    <source>
        <dbReference type="ARBA" id="ARBA00022989"/>
    </source>
</evidence>
<comment type="similarity">
    <text evidence="10">Belongs to the insect chemoreceptor superfamily. Heteromeric odorant receptor channel (TC 1.A.69) family.</text>
</comment>
<dbReference type="GO" id="GO:0005549">
    <property type="term" value="F:odorant binding"/>
    <property type="evidence" value="ECO:0007669"/>
    <property type="project" value="InterPro"/>
</dbReference>
<evidence type="ECO:0000256" key="4">
    <source>
        <dbReference type="ARBA" id="ARBA00022692"/>
    </source>
</evidence>
<keyword evidence="4 10" id="KW-0812">Transmembrane</keyword>
<feature type="transmembrane region" description="Helical" evidence="10">
    <location>
        <begin position="271"/>
        <end position="291"/>
    </location>
</feature>
<keyword evidence="6 10" id="KW-1133">Transmembrane helix</keyword>
<feature type="transmembrane region" description="Helical" evidence="10">
    <location>
        <begin position="243"/>
        <end position="265"/>
    </location>
</feature>
<organism evidence="11">
    <name type="scientific">Callosobruchus chinensis</name>
    <name type="common">Pulse beetle</name>
    <name type="synonym">Pachymerus chinensis</name>
    <dbReference type="NCBI Taxonomy" id="146774"/>
    <lineage>
        <taxon>Eukaryota</taxon>
        <taxon>Metazoa</taxon>
        <taxon>Ecdysozoa</taxon>
        <taxon>Arthropoda</taxon>
        <taxon>Hexapoda</taxon>
        <taxon>Insecta</taxon>
        <taxon>Pterygota</taxon>
        <taxon>Neoptera</taxon>
        <taxon>Endopterygota</taxon>
        <taxon>Coleoptera</taxon>
        <taxon>Polyphaga</taxon>
        <taxon>Cucujiformia</taxon>
        <taxon>Chrysomeloidea</taxon>
        <taxon>Chrysomelidae</taxon>
        <taxon>Bruchinae</taxon>
        <taxon>Bruchini</taxon>
        <taxon>Callosobruchus</taxon>
    </lineage>
</organism>
<dbReference type="GO" id="GO:0007165">
    <property type="term" value="P:signal transduction"/>
    <property type="evidence" value="ECO:0007669"/>
    <property type="project" value="UniProtKB-KW"/>
</dbReference>
<dbReference type="GO" id="GO:0005886">
    <property type="term" value="C:plasma membrane"/>
    <property type="evidence" value="ECO:0007669"/>
    <property type="project" value="UniProtKB-SubCell"/>
</dbReference>
<proteinExistence type="evidence at transcript level"/>
<dbReference type="AlphaFoldDB" id="A0A7G9J0X8"/>
<keyword evidence="7 10" id="KW-0472">Membrane</keyword>
<evidence type="ECO:0000256" key="9">
    <source>
        <dbReference type="ARBA" id="ARBA00023224"/>
    </source>
</evidence>
<keyword evidence="3 10" id="KW-0716">Sensory transduction</keyword>
<dbReference type="PANTHER" id="PTHR21137">
    <property type="entry name" value="ODORANT RECEPTOR"/>
    <property type="match status" value="1"/>
</dbReference>
<evidence type="ECO:0000256" key="3">
    <source>
        <dbReference type="ARBA" id="ARBA00022606"/>
    </source>
</evidence>
<evidence type="ECO:0000256" key="5">
    <source>
        <dbReference type="ARBA" id="ARBA00022725"/>
    </source>
</evidence>
<feature type="transmembrane region" description="Helical" evidence="10">
    <location>
        <begin position="38"/>
        <end position="59"/>
    </location>
</feature>
<sequence length="367" mass="42187">MNSDLASLLDRDILVLKLLGFWKSSKDVSSFNRFHYRIYRGVVAVAIIFYTICGFMYFYEKRDTLTLVDFNSVMFVQTTGVTNALMIVCIFLNIEHLHAMLCQLESAAFQPKSQKEYLYVCKWKRSGYLVKKLFYGVNSFLVTTGPILAILQGRTAPLATYIPPWIHWRVYFWSQATATVYNATMASIYVSILTSLLIEAIIQVACLKERIQRTAEKKCLVESIERYLEIIMFTERLQHICRIGLSIVFVSGVINICTTLSLLLVVRLMELVWLVIYLSEMVMIIYVHCFYGSILASESEDIPYALFSSKWVGTDVAHKKIVAIFMIFSKKQLYIKLAGGIFTMTLPLFVQIIRTAYAYFNVLQSLD</sequence>